<comment type="caution">
    <text evidence="2">The sequence shown here is derived from an EMBL/GenBank/DDBJ whole genome shotgun (WGS) entry which is preliminary data.</text>
</comment>
<evidence type="ECO:0000313" key="2">
    <source>
        <dbReference type="EMBL" id="TDD94157.1"/>
    </source>
</evidence>
<reference evidence="2 3" key="1">
    <citation type="submission" date="2019-03" db="EMBL/GenBank/DDBJ databases">
        <title>Draft genome sequences of novel Actinobacteria.</title>
        <authorList>
            <person name="Sahin N."/>
            <person name="Ay H."/>
            <person name="Saygin H."/>
        </authorList>
    </citation>
    <scope>NUCLEOTIDE SEQUENCE [LARGE SCALE GENOMIC DNA]</scope>
    <source>
        <strain evidence="2 3">H3C3</strain>
    </source>
</reference>
<evidence type="ECO:0000256" key="1">
    <source>
        <dbReference type="SAM" id="Phobius"/>
    </source>
</evidence>
<name>A0A4V2YYQ9_9ACTN</name>
<keyword evidence="1" id="KW-0472">Membrane</keyword>
<keyword evidence="3" id="KW-1185">Reference proteome</keyword>
<dbReference type="AlphaFoldDB" id="A0A4V2YYQ9"/>
<keyword evidence="1" id="KW-0812">Transmembrane</keyword>
<dbReference type="Proteomes" id="UP000294513">
    <property type="component" value="Unassembled WGS sequence"/>
</dbReference>
<evidence type="ECO:0000313" key="3">
    <source>
        <dbReference type="Proteomes" id="UP000294513"/>
    </source>
</evidence>
<feature type="transmembrane region" description="Helical" evidence="1">
    <location>
        <begin position="52"/>
        <end position="69"/>
    </location>
</feature>
<keyword evidence="1" id="KW-1133">Transmembrane helix</keyword>
<sequence>MNSRQQQPGRAGRDQIQVQNARVVNINNGSSIKDAGAEAAQSAQRLGSKNKILIGIAVGLVIIVGPFLSGKGEQPKEVSFIEPGDRWPIGATWQAIAAPIRAKLDSCAKATVVNPITCPQSVDTGYVQARGVHWDIIGDPIDGARFSFHEGRFDVIGNAVMTVRYQTDYDGSQFALQMMHYRATVAWDNGRPTLEGSVGPTKVKPKTPIKKQAPTAAAMNQTRAAVVQAFVDCLNTRRVPLAPTCPQDPSNGITSKDAKWTFDGNPVQNTISIVDTAWGLIRFRGDYSFQVSYRDILSLKHSEAMSGKYEAIISTAGSEVQVLQIVKR</sequence>
<proteinExistence type="predicted"/>
<gene>
    <name evidence="2" type="ORF">E1298_07550</name>
</gene>
<accession>A0A4V2YYQ9</accession>
<dbReference type="EMBL" id="SMKU01000022">
    <property type="protein sequence ID" value="TDD94157.1"/>
    <property type="molecule type" value="Genomic_DNA"/>
</dbReference>
<organism evidence="2 3">
    <name type="scientific">Actinomadura rubrisoli</name>
    <dbReference type="NCBI Taxonomy" id="2530368"/>
    <lineage>
        <taxon>Bacteria</taxon>
        <taxon>Bacillati</taxon>
        <taxon>Actinomycetota</taxon>
        <taxon>Actinomycetes</taxon>
        <taxon>Streptosporangiales</taxon>
        <taxon>Thermomonosporaceae</taxon>
        <taxon>Actinomadura</taxon>
    </lineage>
</organism>
<protein>
    <submittedName>
        <fullName evidence="2">Uncharacterized protein</fullName>
    </submittedName>
</protein>
<dbReference type="RefSeq" id="WP_131890340.1">
    <property type="nucleotide sequence ID" value="NZ_SMKU01000022.1"/>
</dbReference>
<dbReference type="OrthoDB" id="3700106at2"/>